<name>A0AAQ3WRN1_PASNO</name>
<dbReference type="AlphaFoldDB" id="A0AAQ3WRN1"/>
<reference evidence="1 2" key="1">
    <citation type="submission" date="2024-02" db="EMBL/GenBank/DDBJ databases">
        <title>High-quality chromosome-scale genome assembly of Pensacola bahiagrass (Paspalum notatum Flugge var. saurae).</title>
        <authorList>
            <person name="Vega J.M."/>
            <person name="Podio M."/>
            <person name="Orjuela J."/>
            <person name="Siena L.A."/>
            <person name="Pessino S.C."/>
            <person name="Combes M.C."/>
            <person name="Mariac C."/>
            <person name="Albertini E."/>
            <person name="Pupilli F."/>
            <person name="Ortiz J.P.A."/>
            <person name="Leblanc O."/>
        </authorList>
    </citation>
    <scope>NUCLEOTIDE SEQUENCE [LARGE SCALE GENOMIC DNA]</scope>
    <source>
        <strain evidence="1">R1</strain>
        <tissue evidence="1">Leaf</tissue>
    </source>
</reference>
<keyword evidence="2" id="KW-1185">Reference proteome</keyword>
<sequence length="164" mass="17469">MASLHPTLLRPSASSSTMVSSSYIRTSPISCPPSIPLLLPAGHPSLSLVPDKCSTKCSDRAAADDIHGLEPNRELEDDADRHRVASSRHQLIPASTSPFLKPLVKTTTLPPCDAGLRADDLVLVMLGLCGMICERHCLRAGLVLLQGTYSSCCHDMSLALTPTV</sequence>
<gene>
    <name evidence="1" type="ORF">U9M48_019570</name>
</gene>
<evidence type="ECO:0000313" key="1">
    <source>
        <dbReference type="EMBL" id="WVZ70941.1"/>
    </source>
</evidence>
<dbReference type="Proteomes" id="UP001341281">
    <property type="component" value="Chromosome 04"/>
</dbReference>
<dbReference type="EMBL" id="CP144748">
    <property type="protein sequence ID" value="WVZ70941.1"/>
    <property type="molecule type" value="Genomic_DNA"/>
</dbReference>
<protein>
    <submittedName>
        <fullName evidence="1">Uncharacterized protein</fullName>
    </submittedName>
</protein>
<organism evidence="1 2">
    <name type="scientific">Paspalum notatum var. saurae</name>
    <dbReference type="NCBI Taxonomy" id="547442"/>
    <lineage>
        <taxon>Eukaryota</taxon>
        <taxon>Viridiplantae</taxon>
        <taxon>Streptophyta</taxon>
        <taxon>Embryophyta</taxon>
        <taxon>Tracheophyta</taxon>
        <taxon>Spermatophyta</taxon>
        <taxon>Magnoliopsida</taxon>
        <taxon>Liliopsida</taxon>
        <taxon>Poales</taxon>
        <taxon>Poaceae</taxon>
        <taxon>PACMAD clade</taxon>
        <taxon>Panicoideae</taxon>
        <taxon>Andropogonodae</taxon>
        <taxon>Paspaleae</taxon>
        <taxon>Paspalinae</taxon>
        <taxon>Paspalum</taxon>
    </lineage>
</organism>
<evidence type="ECO:0000313" key="2">
    <source>
        <dbReference type="Proteomes" id="UP001341281"/>
    </source>
</evidence>
<accession>A0AAQ3WRN1</accession>
<proteinExistence type="predicted"/>